<accession>A0A224XUD0</accession>
<reference evidence="2" key="1">
    <citation type="journal article" date="2018" name="PLoS Negl. Trop. Dis.">
        <title>An insight into the salivary gland and fat body transcriptome of Panstrongylus lignarius (Hemiptera: Heteroptera), the main vector of Chagas disease in Peru.</title>
        <authorList>
            <person name="Nevoa J.C."/>
            <person name="Mendes M.T."/>
            <person name="da Silva M.V."/>
            <person name="Soares S.C."/>
            <person name="Oliveira C.J.F."/>
            <person name="Ribeiro J.M.C."/>
        </authorList>
    </citation>
    <scope>NUCLEOTIDE SEQUENCE</scope>
</reference>
<feature type="chain" id="PRO_5012171900" evidence="1">
    <location>
        <begin position="20"/>
        <end position="104"/>
    </location>
</feature>
<dbReference type="EMBL" id="GFTR01001662">
    <property type="protein sequence ID" value="JAW14764.1"/>
    <property type="molecule type" value="Transcribed_RNA"/>
</dbReference>
<name>A0A224XUD0_9HEMI</name>
<proteinExistence type="predicted"/>
<evidence type="ECO:0000256" key="1">
    <source>
        <dbReference type="SAM" id="SignalP"/>
    </source>
</evidence>
<keyword evidence="1" id="KW-0732">Signal</keyword>
<dbReference type="AlphaFoldDB" id="A0A224XUD0"/>
<evidence type="ECO:0000313" key="2">
    <source>
        <dbReference type="EMBL" id="JAW14764.1"/>
    </source>
</evidence>
<sequence>MRLKVLSDLLLSICDMVFSFVYNSVITSPPSSLSASDFIEGSSSSLGEVDGNKFVCSLVFILDNTVTFLLDIGVTDLVCFDLFCAEPTFPLFAPNFMLVFSSFS</sequence>
<protein>
    <submittedName>
        <fullName evidence="2">Putative secreted protein</fullName>
    </submittedName>
</protein>
<organism evidence="2">
    <name type="scientific">Panstrongylus lignarius</name>
    <dbReference type="NCBI Taxonomy" id="156445"/>
    <lineage>
        <taxon>Eukaryota</taxon>
        <taxon>Metazoa</taxon>
        <taxon>Ecdysozoa</taxon>
        <taxon>Arthropoda</taxon>
        <taxon>Hexapoda</taxon>
        <taxon>Insecta</taxon>
        <taxon>Pterygota</taxon>
        <taxon>Neoptera</taxon>
        <taxon>Paraneoptera</taxon>
        <taxon>Hemiptera</taxon>
        <taxon>Heteroptera</taxon>
        <taxon>Panheteroptera</taxon>
        <taxon>Cimicomorpha</taxon>
        <taxon>Reduviidae</taxon>
        <taxon>Triatominae</taxon>
        <taxon>Panstrongylus</taxon>
    </lineage>
</organism>
<feature type="signal peptide" evidence="1">
    <location>
        <begin position="1"/>
        <end position="19"/>
    </location>
</feature>